<dbReference type="Pfam" id="PF07883">
    <property type="entry name" value="Cupin_2"/>
    <property type="match status" value="1"/>
</dbReference>
<organism evidence="2 3">
    <name type="scientific">Rhodocytophaga rosea</name>
    <dbReference type="NCBI Taxonomy" id="2704465"/>
    <lineage>
        <taxon>Bacteria</taxon>
        <taxon>Pseudomonadati</taxon>
        <taxon>Bacteroidota</taxon>
        <taxon>Cytophagia</taxon>
        <taxon>Cytophagales</taxon>
        <taxon>Rhodocytophagaceae</taxon>
        <taxon>Rhodocytophaga</taxon>
    </lineage>
</organism>
<accession>A0A6C0GKK8</accession>
<proteinExistence type="predicted"/>
<dbReference type="InterPro" id="IPR014710">
    <property type="entry name" value="RmlC-like_jellyroll"/>
</dbReference>
<dbReference type="EMBL" id="CP048222">
    <property type="protein sequence ID" value="QHT68548.1"/>
    <property type="molecule type" value="Genomic_DNA"/>
</dbReference>
<evidence type="ECO:0000313" key="3">
    <source>
        <dbReference type="Proteomes" id="UP000480178"/>
    </source>
</evidence>
<gene>
    <name evidence="2" type="ORF">GXP67_18810</name>
</gene>
<protein>
    <submittedName>
        <fullName evidence="2">Cupin domain-containing protein</fullName>
    </submittedName>
</protein>
<evidence type="ECO:0000313" key="2">
    <source>
        <dbReference type="EMBL" id="QHT68548.1"/>
    </source>
</evidence>
<dbReference type="PANTHER" id="PTHR36440">
    <property type="entry name" value="PUTATIVE (AFU_ORTHOLOGUE AFUA_8G07350)-RELATED"/>
    <property type="match status" value="1"/>
</dbReference>
<dbReference type="InterPro" id="IPR013096">
    <property type="entry name" value="Cupin_2"/>
</dbReference>
<dbReference type="SUPFAM" id="SSF51182">
    <property type="entry name" value="RmlC-like cupins"/>
    <property type="match status" value="1"/>
</dbReference>
<dbReference type="Gene3D" id="2.60.120.10">
    <property type="entry name" value="Jelly Rolls"/>
    <property type="match status" value="1"/>
</dbReference>
<dbReference type="AlphaFoldDB" id="A0A6C0GKK8"/>
<name>A0A6C0GKK8_9BACT</name>
<sequence length="205" mass="22946">MERRDFLSTTVIGSMGMAGSPTESFYQTITDTPSLKPFTIAPGVPLSPGPGNMDVRTIIHSSQTNKQFSNIEGALGPKQMGPAPHIHKDLDELMYVLEGTATIMIGKELYTVEAGGWNFRPRGIVHTFWNASDKPLRFIDCFFNQNLEDYLDELFHQIIPDMMKKNLTPAAPEIASRIAALDKKFGITWFHEQRQGIIDKYGLKA</sequence>
<dbReference type="Proteomes" id="UP000480178">
    <property type="component" value="Chromosome"/>
</dbReference>
<dbReference type="RefSeq" id="WP_162444559.1">
    <property type="nucleotide sequence ID" value="NZ_CP048222.1"/>
</dbReference>
<evidence type="ECO:0000259" key="1">
    <source>
        <dbReference type="Pfam" id="PF07883"/>
    </source>
</evidence>
<dbReference type="InterPro" id="IPR053146">
    <property type="entry name" value="QDO-like"/>
</dbReference>
<keyword evidence="3" id="KW-1185">Reference proteome</keyword>
<dbReference type="PANTHER" id="PTHR36440:SF1">
    <property type="entry name" value="PUTATIVE (AFU_ORTHOLOGUE AFUA_8G07350)-RELATED"/>
    <property type="match status" value="1"/>
</dbReference>
<dbReference type="KEGG" id="rhoz:GXP67_18810"/>
<dbReference type="InterPro" id="IPR011051">
    <property type="entry name" value="RmlC_Cupin_sf"/>
</dbReference>
<feature type="domain" description="Cupin type-2" evidence="1">
    <location>
        <begin position="75"/>
        <end position="140"/>
    </location>
</feature>
<reference evidence="2 3" key="1">
    <citation type="submission" date="2020-01" db="EMBL/GenBank/DDBJ databases">
        <authorList>
            <person name="Kim M.K."/>
        </authorList>
    </citation>
    <scope>NUCLEOTIDE SEQUENCE [LARGE SCALE GENOMIC DNA]</scope>
    <source>
        <strain evidence="2 3">172606-1</strain>
    </source>
</reference>